<comment type="caution">
    <text evidence="4">The sequence shown here is derived from an EMBL/GenBank/DDBJ whole genome shotgun (WGS) entry which is preliminary data.</text>
</comment>
<dbReference type="InterPro" id="IPR050287">
    <property type="entry name" value="MTA/SAH_deaminase"/>
</dbReference>
<dbReference type="InterPro" id="IPR006680">
    <property type="entry name" value="Amidohydro-rel"/>
</dbReference>
<dbReference type="Pfam" id="PF01979">
    <property type="entry name" value="Amidohydro_1"/>
    <property type="match status" value="1"/>
</dbReference>
<evidence type="ECO:0000256" key="1">
    <source>
        <dbReference type="ARBA" id="ARBA00006745"/>
    </source>
</evidence>
<protein>
    <submittedName>
        <fullName evidence="4">5-methylthioadenosine/S-adenosylhomocysteine deaminase</fullName>
    </submittedName>
</protein>
<dbReference type="SUPFAM" id="SSF51338">
    <property type="entry name" value="Composite domain of metallo-dependent hydrolases"/>
    <property type="match status" value="1"/>
</dbReference>
<keyword evidence="2" id="KW-0378">Hydrolase</keyword>
<dbReference type="InterPro" id="IPR011059">
    <property type="entry name" value="Metal-dep_hydrolase_composite"/>
</dbReference>
<organism evidence="4 5">
    <name type="scientific">Tanticharoenia sakaeratensis NBRC 103193</name>
    <dbReference type="NCBI Taxonomy" id="1231623"/>
    <lineage>
        <taxon>Bacteria</taxon>
        <taxon>Pseudomonadati</taxon>
        <taxon>Pseudomonadota</taxon>
        <taxon>Alphaproteobacteria</taxon>
        <taxon>Acetobacterales</taxon>
        <taxon>Acetobacteraceae</taxon>
        <taxon>Tanticharoenia</taxon>
    </lineage>
</organism>
<dbReference type="PANTHER" id="PTHR43794">
    <property type="entry name" value="AMINOHYDROLASE SSNA-RELATED"/>
    <property type="match status" value="1"/>
</dbReference>
<gene>
    <name evidence="4" type="ORF">Tasa_019_025</name>
</gene>
<feature type="domain" description="Amidohydrolase-related" evidence="3">
    <location>
        <begin position="85"/>
        <end position="438"/>
    </location>
</feature>
<dbReference type="RefSeq" id="WP_053053774.1">
    <property type="nucleotide sequence ID" value="NZ_BALE01000019.1"/>
</dbReference>
<evidence type="ECO:0000313" key="5">
    <source>
        <dbReference type="Proteomes" id="UP000032679"/>
    </source>
</evidence>
<reference evidence="4 5" key="1">
    <citation type="submission" date="2012-10" db="EMBL/GenBank/DDBJ databases">
        <title>Genome sequencing of Tanticharoenia sakaeratensis NBRC 103193.</title>
        <authorList>
            <person name="Azuma Y."/>
            <person name="Hadano H."/>
            <person name="Hirakawa H."/>
            <person name="Matsushita K."/>
        </authorList>
    </citation>
    <scope>NUCLEOTIDE SEQUENCE [LARGE SCALE GENOMIC DNA]</scope>
    <source>
        <strain evidence="4 5">NBRC 103193</strain>
    </source>
</reference>
<dbReference type="AlphaFoldDB" id="A0A0D6MLQ5"/>
<dbReference type="PANTHER" id="PTHR43794:SF11">
    <property type="entry name" value="AMIDOHYDROLASE-RELATED DOMAIN-CONTAINING PROTEIN"/>
    <property type="match status" value="1"/>
</dbReference>
<name>A0A0D6MLQ5_9PROT</name>
<sequence length="474" mass="51893">MPSLLRHTLGMIACLAAPFAAGGAERADPALLVRNATFFTMAPDQKTPFHGYMTVDRDGKIADVGQGDPPASLHAAQTFDAHGAWIMPGFISAHSHLWQAAYRGLAPDQTLTGWLGVLYGQVASRADDGDFYWFTLDGALDHLEHGVTAAYDFNRGNSPYDPPGSPDINRAEFDGELASGIRFVHGIDMPHQPKPSLDVARQHLKSFLDWTARRPRDPHFLSVMINGSTAFVDTPDEATIEATLMREFHVGNQSHYLEPPDLIREEQDKFPWFEKAGLLGPSLIFGHFIHTTPEIIAKTAAAHGAMAWNPLSNGRLASGVADIPAYLKAGIRVGMGEDGQASADLVDPFENMRTGLYAIRDKYQNAAIMSPYDVMRLHTLGSADVIGEKARLGSLERGKFADFLVIDPTHFAHVFDPYATLVFVASEQDLARVYVGGVQMTDHGRLLHQDMQRVETEVDRRVAASLKKPATAAK</sequence>
<dbReference type="STRING" id="1231623.Tasa_019_025"/>
<dbReference type="Proteomes" id="UP000032679">
    <property type="component" value="Unassembled WGS sequence"/>
</dbReference>
<accession>A0A0D6MLQ5</accession>
<dbReference type="SUPFAM" id="SSF51556">
    <property type="entry name" value="Metallo-dependent hydrolases"/>
    <property type="match status" value="1"/>
</dbReference>
<evidence type="ECO:0000259" key="3">
    <source>
        <dbReference type="Pfam" id="PF01979"/>
    </source>
</evidence>
<dbReference type="Gene3D" id="2.30.40.10">
    <property type="entry name" value="Urease, subunit C, domain 1"/>
    <property type="match status" value="1"/>
</dbReference>
<evidence type="ECO:0000256" key="2">
    <source>
        <dbReference type="ARBA" id="ARBA00022801"/>
    </source>
</evidence>
<dbReference type="Gene3D" id="3.20.20.140">
    <property type="entry name" value="Metal-dependent hydrolases"/>
    <property type="match status" value="1"/>
</dbReference>
<dbReference type="GO" id="GO:0016810">
    <property type="term" value="F:hydrolase activity, acting on carbon-nitrogen (but not peptide) bonds"/>
    <property type="evidence" value="ECO:0007669"/>
    <property type="project" value="InterPro"/>
</dbReference>
<dbReference type="InterPro" id="IPR032466">
    <property type="entry name" value="Metal_Hydrolase"/>
</dbReference>
<evidence type="ECO:0000313" key="4">
    <source>
        <dbReference type="EMBL" id="GAN54340.1"/>
    </source>
</evidence>
<dbReference type="EMBL" id="BALE01000019">
    <property type="protein sequence ID" value="GAN54340.1"/>
    <property type="molecule type" value="Genomic_DNA"/>
</dbReference>
<keyword evidence="5" id="KW-1185">Reference proteome</keyword>
<proteinExistence type="inferred from homology"/>
<comment type="similarity">
    <text evidence="1">Belongs to the metallo-dependent hydrolases superfamily. ATZ/TRZ family.</text>
</comment>